<name>A0A2G2Z2Y7_CAPAN</name>
<gene>
    <name evidence="1" type="ORF">T459_19836</name>
</gene>
<comment type="caution">
    <text evidence="1">The sequence shown here is derived from an EMBL/GenBank/DDBJ whole genome shotgun (WGS) entry which is preliminary data.</text>
</comment>
<sequence>MPTMPTTSMRWFLNICEVSSRSPNDGSYYKRIPKSSAIKKQDEELISDLLSTCGKRAKEFGAIDIAAEMPAYKKLSSHGVVTTNEEPCPRSVSFRIGD</sequence>
<evidence type="ECO:0000313" key="2">
    <source>
        <dbReference type="Proteomes" id="UP000222542"/>
    </source>
</evidence>
<keyword evidence="2" id="KW-1185">Reference proteome</keyword>
<dbReference type="Gramene" id="PHT76314">
    <property type="protein sequence ID" value="PHT76314"/>
    <property type="gene ID" value="T459_19836"/>
</dbReference>
<evidence type="ECO:0000313" key="1">
    <source>
        <dbReference type="EMBL" id="PHT76314.1"/>
    </source>
</evidence>
<dbReference type="AlphaFoldDB" id="A0A2G2Z2Y7"/>
<dbReference type="EMBL" id="AYRZ02000007">
    <property type="protein sequence ID" value="PHT76314.1"/>
    <property type="molecule type" value="Genomic_DNA"/>
</dbReference>
<accession>A0A2G2Z2Y7</accession>
<protein>
    <submittedName>
        <fullName evidence="1">Uncharacterized protein</fullName>
    </submittedName>
</protein>
<dbReference type="Proteomes" id="UP000222542">
    <property type="component" value="Unassembled WGS sequence"/>
</dbReference>
<proteinExistence type="predicted"/>
<reference evidence="1 2" key="2">
    <citation type="journal article" date="2017" name="Genome Biol.">
        <title>New reference genome sequences of hot pepper reveal the massive evolution of plant disease-resistance genes by retroduplication.</title>
        <authorList>
            <person name="Kim S."/>
            <person name="Park J."/>
            <person name="Yeom S.I."/>
            <person name="Kim Y.M."/>
            <person name="Seo E."/>
            <person name="Kim K.T."/>
            <person name="Kim M.S."/>
            <person name="Lee J.M."/>
            <person name="Cheong K."/>
            <person name="Shin H.S."/>
            <person name="Kim S.B."/>
            <person name="Han K."/>
            <person name="Lee J."/>
            <person name="Park M."/>
            <person name="Lee H.A."/>
            <person name="Lee H.Y."/>
            <person name="Lee Y."/>
            <person name="Oh S."/>
            <person name="Lee J.H."/>
            <person name="Choi E."/>
            <person name="Choi E."/>
            <person name="Lee S.E."/>
            <person name="Jeon J."/>
            <person name="Kim H."/>
            <person name="Choi G."/>
            <person name="Song H."/>
            <person name="Lee J."/>
            <person name="Lee S.C."/>
            <person name="Kwon J.K."/>
            <person name="Lee H.Y."/>
            <person name="Koo N."/>
            <person name="Hong Y."/>
            <person name="Kim R.W."/>
            <person name="Kang W.H."/>
            <person name="Huh J.H."/>
            <person name="Kang B.C."/>
            <person name="Yang T.J."/>
            <person name="Lee Y.H."/>
            <person name="Bennetzen J.L."/>
            <person name="Choi D."/>
        </authorList>
    </citation>
    <scope>NUCLEOTIDE SEQUENCE [LARGE SCALE GENOMIC DNA]</scope>
    <source>
        <strain evidence="2">cv. CM334</strain>
    </source>
</reference>
<organism evidence="1 2">
    <name type="scientific">Capsicum annuum</name>
    <name type="common">Capsicum pepper</name>
    <dbReference type="NCBI Taxonomy" id="4072"/>
    <lineage>
        <taxon>Eukaryota</taxon>
        <taxon>Viridiplantae</taxon>
        <taxon>Streptophyta</taxon>
        <taxon>Embryophyta</taxon>
        <taxon>Tracheophyta</taxon>
        <taxon>Spermatophyta</taxon>
        <taxon>Magnoliopsida</taxon>
        <taxon>eudicotyledons</taxon>
        <taxon>Gunneridae</taxon>
        <taxon>Pentapetalae</taxon>
        <taxon>asterids</taxon>
        <taxon>lamiids</taxon>
        <taxon>Solanales</taxon>
        <taxon>Solanaceae</taxon>
        <taxon>Solanoideae</taxon>
        <taxon>Capsiceae</taxon>
        <taxon>Capsicum</taxon>
    </lineage>
</organism>
<reference evidence="1 2" key="1">
    <citation type="journal article" date="2014" name="Nat. Genet.">
        <title>Genome sequence of the hot pepper provides insights into the evolution of pungency in Capsicum species.</title>
        <authorList>
            <person name="Kim S."/>
            <person name="Park M."/>
            <person name="Yeom S.I."/>
            <person name="Kim Y.M."/>
            <person name="Lee J.M."/>
            <person name="Lee H.A."/>
            <person name="Seo E."/>
            <person name="Choi J."/>
            <person name="Cheong K."/>
            <person name="Kim K.T."/>
            <person name="Jung K."/>
            <person name="Lee G.W."/>
            <person name="Oh S.K."/>
            <person name="Bae C."/>
            <person name="Kim S.B."/>
            <person name="Lee H.Y."/>
            <person name="Kim S.Y."/>
            <person name="Kim M.S."/>
            <person name="Kang B.C."/>
            <person name="Jo Y.D."/>
            <person name="Yang H.B."/>
            <person name="Jeong H.J."/>
            <person name="Kang W.H."/>
            <person name="Kwon J.K."/>
            <person name="Shin C."/>
            <person name="Lim J.Y."/>
            <person name="Park J.H."/>
            <person name="Huh J.H."/>
            <person name="Kim J.S."/>
            <person name="Kim B.D."/>
            <person name="Cohen O."/>
            <person name="Paran I."/>
            <person name="Suh M.C."/>
            <person name="Lee S.B."/>
            <person name="Kim Y.K."/>
            <person name="Shin Y."/>
            <person name="Noh S.J."/>
            <person name="Park J."/>
            <person name="Seo Y.S."/>
            <person name="Kwon S.Y."/>
            <person name="Kim H.A."/>
            <person name="Park J.M."/>
            <person name="Kim H.J."/>
            <person name="Choi S.B."/>
            <person name="Bosland P.W."/>
            <person name="Reeves G."/>
            <person name="Jo S.H."/>
            <person name="Lee B.W."/>
            <person name="Cho H.T."/>
            <person name="Choi H.S."/>
            <person name="Lee M.S."/>
            <person name="Yu Y."/>
            <person name="Do Choi Y."/>
            <person name="Park B.S."/>
            <person name="van Deynze A."/>
            <person name="Ashrafi H."/>
            <person name="Hill T."/>
            <person name="Kim W.T."/>
            <person name="Pai H.S."/>
            <person name="Ahn H.K."/>
            <person name="Yeam I."/>
            <person name="Giovannoni J.J."/>
            <person name="Rose J.K."/>
            <person name="Sorensen I."/>
            <person name="Lee S.J."/>
            <person name="Kim R.W."/>
            <person name="Choi I.Y."/>
            <person name="Choi B.S."/>
            <person name="Lim J.S."/>
            <person name="Lee Y.H."/>
            <person name="Choi D."/>
        </authorList>
    </citation>
    <scope>NUCLEOTIDE SEQUENCE [LARGE SCALE GENOMIC DNA]</scope>
    <source>
        <strain evidence="2">cv. CM334</strain>
    </source>
</reference>